<dbReference type="GO" id="GO:0003676">
    <property type="term" value="F:nucleic acid binding"/>
    <property type="evidence" value="ECO:0007669"/>
    <property type="project" value="InterPro"/>
</dbReference>
<dbReference type="Gene3D" id="3.30.420.10">
    <property type="entry name" value="Ribonuclease H-like superfamily/Ribonuclease H"/>
    <property type="match status" value="1"/>
</dbReference>
<evidence type="ECO:0000313" key="2">
    <source>
        <dbReference type="EMBL" id="GFY25898.1"/>
    </source>
</evidence>
<evidence type="ECO:0000256" key="1">
    <source>
        <dbReference type="SAM" id="Phobius"/>
    </source>
</evidence>
<comment type="caution">
    <text evidence="2">The sequence shown here is derived from an EMBL/GenBank/DDBJ whole genome shotgun (WGS) entry which is preliminary data.</text>
</comment>
<dbReference type="PANTHER" id="PTHR46060">
    <property type="entry name" value="MARINER MOS1 TRANSPOSASE-LIKE PROTEIN"/>
    <property type="match status" value="1"/>
</dbReference>
<name>A0A8X6W0A4_TRICX</name>
<evidence type="ECO:0000313" key="3">
    <source>
        <dbReference type="Proteomes" id="UP000887159"/>
    </source>
</evidence>
<gene>
    <name evidence="2" type="ORF">TNCV_1916481</name>
</gene>
<protein>
    <submittedName>
        <fullName evidence="2">Putative transposase</fullName>
    </submittedName>
</protein>
<keyword evidence="3" id="KW-1185">Reference proteome</keyword>
<dbReference type="Proteomes" id="UP000887159">
    <property type="component" value="Unassembled WGS sequence"/>
</dbReference>
<keyword evidence="1" id="KW-1133">Transmembrane helix</keyword>
<organism evidence="2 3">
    <name type="scientific">Trichonephila clavipes</name>
    <name type="common">Golden silk orbweaver</name>
    <name type="synonym">Nephila clavipes</name>
    <dbReference type="NCBI Taxonomy" id="2585209"/>
    <lineage>
        <taxon>Eukaryota</taxon>
        <taxon>Metazoa</taxon>
        <taxon>Ecdysozoa</taxon>
        <taxon>Arthropoda</taxon>
        <taxon>Chelicerata</taxon>
        <taxon>Arachnida</taxon>
        <taxon>Araneae</taxon>
        <taxon>Araneomorphae</taxon>
        <taxon>Entelegynae</taxon>
        <taxon>Araneoidea</taxon>
        <taxon>Nephilidae</taxon>
        <taxon>Trichonephila</taxon>
    </lineage>
</organism>
<keyword evidence="1" id="KW-0812">Transmembrane</keyword>
<feature type="transmembrane region" description="Helical" evidence="1">
    <location>
        <begin position="129"/>
        <end position="149"/>
    </location>
</feature>
<dbReference type="AlphaFoldDB" id="A0A8X6W0A4"/>
<keyword evidence="1" id="KW-0472">Membrane</keyword>
<dbReference type="EMBL" id="BMAU01021373">
    <property type="protein sequence ID" value="GFY25898.1"/>
    <property type="molecule type" value="Genomic_DNA"/>
</dbReference>
<sequence length="277" mass="31667">MIQNYEVRSYSSRSALFYDVNITLTQSPKYHKLEPPHVENRNYNNYLMKAALQQLNPCCYNHDFLCYSYPVLQSPAINNMFNYLCVSRSISSTKKYSDFDGYQGGISKRGLMHSLTCDCSFANPFCCHFAISAFALISTVICVHFVLFIHLEYSSRSTNDSVCNSAELGGEKDLRQNDSEKPLSGNRFLASKNIPVAPQPPYSPDLSPCDFFLFPKLKNSLKVHHFGTLENIQTTVTDQLKAIPIFEFHQCYEEWKKRLQRCVASEGSYFEGDNVEL</sequence>
<proteinExistence type="predicted"/>
<reference evidence="2" key="1">
    <citation type="submission" date="2020-08" db="EMBL/GenBank/DDBJ databases">
        <title>Multicomponent nature underlies the extraordinary mechanical properties of spider dragline silk.</title>
        <authorList>
            <person name="Kono N."/>
            <person name="Nakamura H."/>
            <person name="Mori M."/>
            <person name="Yoshida Y."/>
            <person name="Ohtoshi R."/>
            <person name="Malay A.D."/>
            <person name="Moran D.A.P."/>
            <person name="Tomita M."/>
            <person name="Numata K."/>
            <person name="Arakawa K."/>
        </authorList>
    </citation>
    <scope>NUCLEOTIDE SEQUENCE</scope>
</reference>
<accession>A0A8X6W0A4</accession>
<dbReference type="PANTHER" id="PTHR46060:SF3">
    <property type="entry name" value="PROTEIN GVQW3"/>
    <property type="match status" value="1"/>
</dbReference>
<dbReference type="InterPro" id="IPR052709">
    <property type="entry name" value="Transposase-MT_Hybrid"/>
</dbReference>
<dbReference type="InterPro" id="IPR036397">
    <property type="entry name" value="RNaseH_sf"/>
</dbReference>